<sequence>MFTRILLVSAATLALAACSSVDLSEPDNNAIPRICNADNASHVTGKRMTTALEQEAKRASGAGIIRVIRPGQMVTKDYRSERLNLQLNDHDTVVRVYCG</sequence>
<organism evidence="2 3">
    <name type="scientific">Pusillimonas noertemannii</name>
    <dbReference type="NCBI Taxonomy" id="305977"/>
    <lineage>
        <taxon>Bacteria</taxon>
        <taxon>Pseudomonadati</taxon>
        <taxon>Pseudomonadota</taxon>
        <taxon>Betaproteobacteria</taxon>
        <taxon>Burkholderiales</taxon>
        <taxon>Alcaligenaceae</taxon>
        <taxon>Pusillimonas</taxon>
    </lineage>
</organism>
<dbReference type="STRING" id="1231391.GCA_000308195_00941"/>
<dbReference type="Pfam" id="PF11720">
    <property type="entry name" value="Inhibitor_I78"/>
    <property type="match status" value="1"/>
</dbReference>
<dbReference type="AlphaFoldDB" id="A0A2U1CK04"/>
<evidence type="ECO:0000313" key="3">
    <source>
        <dbReference type="Proteomes" id="UP000246145"/>
    </source>
</evidence>
<feature type="signal peptide" evidence="1">
    <location>
        <begin position="1"/>
        <end position="16"/>
    </location>
</feature>
<dbReference type="InterPro" id="IPR021719">
    <property type="entry name" value="Prot_inh_I78"/>
</dbReference>
<gene>
    <name evidence="2" type="ORF">C7440_2881</name>
</gene>
<dbReference type="OrthoDB" id="8724542at2"/>
<dbReference type="Proteomes" id="UP000246145">
    <property type="component" value="Unassembled WGS sequence"/>
</dbReference>
<reference evidence="2 3" key="1">
    <citation type="submission" date="2018-04" db="EMBL/GenBank/DDBJ databases">
        <title>Genomic Encyclopedia of Type Strains, Phase IV (KMG-IV): sequencing the most valuable type-strain genomes for metagenomic binning, comparative biology and taxonomic classification.</title>
        <authorList>
            <person name="Goeker M."/>
        </authorList>
    </citation>
    <scope>NUCLEOTIDE SEQUENCE [LARGE SCALE GENOMIC DNA]</scope>
    <source>
        <strain evidence="2 3">DSM 10065</strain>
    </source>
</reference>
<dbReference type="Gene3D" id="3.30.10.10">
    <property type="entry name" value="Trypsin Inhibitor V, subunit A"/>
    <property type="match status" value="1"/>
</dbReference>
<comment type="caution">
    <text evidence="2">The sequence shown here is derived from an EMBL/GenBank/DDBJ whole genome shotgun (WGS) entry which is preliminary data.</text>
</comment>
<proteinExistence type="predicted"/>
<keyword evidence="3" id="KW-1185">Reference proteome</keyword>
<dbReference type="RefSeq" id="WP_017523309.1">
    <property type="nucleotide sequence ID" value="NZ_JACCEX010000004.1"/>
</dbReference>
<dbReference type="EMBL" id="QEKO01000004">
    <property type="protein sequence ID" value="PVY61331.1"/>
    <property type="molecule type" value="Genomic_DNA"/>
</dbReference>
<keyword evidence="1" id="KW-0732">Signal</keyword>
<dbReference type="PROSITE" id="PS51257">
    <property type="entry name" value="PROKAR_LIPOPROTEIN"/>
    <property type="match status" value="1"/>
</dbReference>
<accession>A0A2U1CK04</accession>
<name>A0A2U1CK04_9BURK</name>
<evidence type="ECO:0000313" key="2">
    <source>
        <dbReference type="EMBL" id="PVY61331.1"/>
    </source>
</evidence>
<dbReference type="PANTHER" id="PTHR39600">
    <property type="entry name" value="PEPTIDASE INHIBITOR I78 FAMILY PROTEIN"/>
    <property type="match status" value="1"/>
</dbReference>
<evidence type="ECO:0000256" key="1">
    <source>
        <dbReference type="SAM" id="SignalP"/>
    </source>
</evidence>
<dbReference type="PANTHER" id="PTHR39600:SF1">
    <property type="entry name" value="PEPTIDASE INHIBITOR I78 FAMILY PROTEIN"/>
    <property type="match status" value="1"/>
</dbReference>
<feature type="chain" id="PRO_5015501535" evidence="1">
    <location>
        <begin position="17"/>
        <end position="99"/>
    </location>
</feature>
<protein>
    <submittedName>
        <fullName evidence="2">Peptidase inhibitor I78 family protein</fullName>
    </submittedName>
</protein>